<keyword evidence="2 6" id="KW-0547">Nucleotide-binding</keyword>
<dbReference type="Gene3D" id="1.10.510.10">
    <property type="entry name" value="Transferase(Phosphotransferase) domain 1"/>
    <property type="match status" value="2"/>
</dbReference>
<dbReference type="OrthoDB" id="9813021at2"/>
<dbReference type="Gene3D" id="1.25.40.10">
    <property type="entry name" value="Tetratricopeptide repeat domain"/>
    <property type="match status" value="1"/>
</dbReference>
<dbReference type="InterPro" id="IPR011009">
    <property type="entry name" value="Kinase-like_dom_sf"/>
</dbReference>
<gene>
    <name evidence="10" type="primary">masK_2</name>
    <name evidence="10" type="ORF">ENSA7_23670</name>
</gene>
<dbReference type="SMART" id="SM00220">
    <property type="entry name" value="S_TKc"/>
    <property type="match status" value="2"/>
</dbReference>
<dbReference type="SMART" id="SM00028">
    <property type="entry name" value="TPR"/>
    <property type="match status" value="1"/>
</dbReference>
<evidence type="ECO:0000256" key="7">
    <source>
        <dbReference type="SAM" id="MobiDB-lite"/>
    </source>
</evidence>
<feature type="region of interest" description="Disordered" evidence="7">
    <location>
        <begin position="380"/>
        <end position="405"/>
    </location>
</feature>
<evidence type="ECO:0000256" key="5">
    <source>
        <dbReference type="PROSITE-ProRule" id="PRU00339"/>
    </source>
</evidence>
<keyword evidence="5" id="KW-0802">TPR repeat</keyword>
<keyword evidence="4 6" id="KW-0067">ATP-binding</keyword>
<feature type="binding site" evidence="6">
    <location>
        <position position="493"/>
    </location>
    <ligand>
        <name>ATP</name>
        <dbReference type="ChEBI" id="CHEBI:30616"/>
    </ligand>
</feature>
<dbReference type="GO" id="GO:0004674">
    <property type="term" value="F:protein serine/threonine kinase activity"/>
    <property type="evidence" value="ECO:0007669"/>
    <property type="project" value="TreeGrafter"/>
</dbReference>
<feature type="region of interest" description="Disordered" evidence="7">
    <location>
        <begin position="842"/>
        <end position="897"/>
    </location>
</feature>
<name>A0A2S9YS64_9BACT</name>
<dbReference type="SUPFAM" id="SSF56112">
    <property type="entry name" value="Protein kinase-like (PK-like)"/>
    <property type="match status" value="2"/>
</dbReference>
<dbReference type="PROSITE" id="PS50011">
    <property type="entry name" value="PROTEIN_KINASE_DOM"/>
    <property type="match status" value="2"/>
</dbReference>
<dbReference type="PANTHER" id="PTHR43289:SF6">
    <property type="entry name" value="SERINE_THREONINE-PROTEIN KINASE NEKL-3"/>
    <property type="match status" value="1"/>
</dbReference>
<dbReference type="EMBL" id="PVNL01000047">
    <property type="protein sequence ID" value="PRQ07928.1"/>
    <property type="molecule type" value="Genomic_DNA"/>
</dbReference>
<evidence type="ECO:0000256" key="3">
    <source>
        <dbReference type="ARBA" id="ARBA00022777"/>
    </source>
</evidence>
<evidence type="ECO:0000256" key="6">
    <source>
        <dbReference type="PROSITE-ProRule" id="PRU10141"/>
    </source>
</evidence>
<feature type="region of interest" description="Disordered" evidence="7">
    <location>
        <begin position="752"/>
        <end position="775"/>
    </location>
</feature>
<feature type="compositionally biased region" description="Polar residues" evidence="7">
    <location>
        <begin position="873"/>
        <end position="896"/>
    </location>
</feature>
<dbReference type="CDD" id="cd14014">
    <property type="entry name" value="STKc_PknB_like"/>
    <property type="match status" value="2"/>
</dbReference>
<keyword evidence="3 10" id="KW-0418">Kinase</keyword>
<dbReference type="PROSITE" id="PS50005">
    <property type="entry name" value="TPR"/>
    <property type="match status" value="1"/>
</dbReference>
<dbReference type="EC" id="2.7.10.2" evidence="10"/>
<dbReference type="InterPro" id="IPR000719">
    <property type="entry name" value="Prot_kinase_dom"/>
</dbReference>
<dbReference type="InterPro" id="IPR008271">
    <property type="entry name" value="Ser/Thr_kinase_AS"/>
</dbReference>
<evidence type="ECO:0000256" key="4">
    <source>
        <dbReference type="ARBA" id="ARBA00022840"/>
    </source>
</evidence>
<evidence type="ECO:0000313" key="11">
    <source>
        <dbReference type="Proteomes" id="UP000238823"/>
    </source>
</evidence>
<keyword evidence="1 10" id="KW-0808">Transferase</keyword>
<feature type="signal peptide" evidence="8">
    <location>
        <begin position="1"/>
        <end position="19"/>
    </location>
</feature>
<dbReference type="GO" id="GO:0004715">
    <property type="term" value="F:non-membrane spanning protein tyrosine kinase activity"/>
    <property type="evidence" value="ECO:0007669"/>
    <property type="project" value="UniProtKB-EC"/>
</dbReference>
<dbReference type="PROSITE" id="PS00108">
    <property type="entry name" value="PROTEIN_KINASE_ST"/>
    <property type="match status" value="1"/>
</dbReference>
<dbReference type="PROSITE" id="PS00107">
    <property type="entry name" value="PROTEIN_KINASE_ATP"/>
    <property type="match status" value="1"/>
</dbReference>
<feature type="domain" description="Protein kinase" evidence="9">
    <location>
        <begin position="464"/>
        <end position="728"/>
    </location>
</feature>
<feature type="chain" id="PRO_5015573425" evidence="8">
    <location>
        <begin position="20"/>
        <end position="1080"/>
    </location>
</feature>
<evidence type="ECO:0000256" key="1">
    <source>
        <dbReference type="ARBA" id="ARBA00022679"/>
    </source>
</evidence>
<protein>
    <submittedName>
        <fullName evidence="10">Tyrosine-protein kinase MasK</fullName>
        <ecNumber evidence="10">2.7.10.2</ecNumber>
    </submittedName>
</protein>
<keyword evidence="8" id="KW-0732">Signal</keyword>
<comment type="caution">
    <text evidence="10">The sequence shown here is derived from an EMBL/GenBank/DDBJ whole genome shotgun (WGS) entry which is preliminary data.</text>
</comment>
<dbReference type="GO" id="GO:0005524">
    <property type="term" value="F:ATP binding"/>
    <property type="evidence" value="ECO:0007669"/>
    <property type="project" value="UniProtKB-UniRule"/>
</dbReference>
<dbReference type="PANTHER" id="PTHR43289">
    <property type="entry name" value="MITOGEN-ACTIVATED PROTEIN KINASE KINASE KINASE 20-RELATED"/>
    <property type="match status" value="1"/>
</dbReference>
<reference evidence="10 11" key="1">
    <citation type="submission" date="2018-03" db="EMBL/GenBank/DDBJ databases">
        <title>Draft Genome Sequences of the Obligatory Marine Myxobacteria Enhygromyxa salina SWB007.</title>
        <authorList>
            <person name="Poehlein A."/>
            <person name="Moghaddam J.A."/>
            <person name="Harms H."/>
            <person name="Alanjari M."/>
            <person name="Koenig G.M."/>
            <person name="Daniel R."/>
            <person name="Schaeberle T.F."/>
        </authorList>
    </citation>
    <scope>NUCLEOTIDE SEQUENCE [LARGE SCALE GENOMIC DNA]</scope>
    <source>
        <strain evidence="10 11">SWB007</strain>
    </source>
</reference>
<dbReference type="AlphaFoldDB" id="A0A2S9YS64"/>
<sequence length="1080" mass="115550">MFASIVAVCPALGKMSAVAASAEPTGSGSGSQSSGFPQVFGKYVLLRPMARGGMGELFLAAAGETGGFEKLCVVKKVLTELEDGGGVRRRFLDEAKVVVRLNHANLVQVFDAGRVADDYYLSMELVEGKDLRGVWNRCAQLHRRIPVEFATFVVRELCRALEYVHDAMSLDLVHRDISPPNIMVSYHGQIKVTDFGLATHAIKQELTNPGVVFGRYSYLSPEQARGLPADRRTDIYAAGIVLWEMLTGRQLFPADRHQALGASALSELRNPKIKAPSSIVPGVPDGLDEVVVKALAVEREDRFQTAGEFKVALSEVLTRHHPSCDVDRVAAFMRDIFSREYRLESQDYASYSREDFSPIRAQASIDESETLSISDAISLASATPTPKPAPKEGRSRTQSGELNPSAIVRGVAADGGTSSIPLDDGDIDELESSRTFTGWDGGPTPTELAEAAAARVGTVVGKRYRVDRLIGVGGMGAVFAATHLALGKTYALKILHEAYGRDPDIIDRFMREARAATQTGHPNIIDVLDIGTMDEGDLYFVMELLEGIDLATVIRQSGPLAMRRAVHVGRQICRALSAAHEAGIIHRDLKSENVVLIVKGSDPDFVKVLDFGICKHINSINPSQTSPGMVMGSPAYMAPEQAAGAAADVKSDIYALGTILFEMLTGHLPFTGRNAIAVLMKKGSDPAPSVAEDRPEVPAPLVEVVARCLDLELERRPDSMKALEYELTRAIEGRASAVAAVMGLQLDAEAAASASGSGPQERARDLEPPPSEASISEVPAKLLTVHDQAMQAAAVARHAQQAAAGAEAKPLRRHLGFGVLIGVAMVALTVFGVWASGLAGRSGSGSGSDAAAESGTGASGAQDGGNDGGQALDSASSGAGETATPDSDTSGETSGEANDVASIVARAEQALADERWREPLAQSLAFEINNLSNFDPGHEAIGRLRRGAEQVLGPRARKAAKAKDWEPTAAAYRDLLAIWPEHADARENLIDALRQLAREQRADGNFVGLLATADELLNRDPDMFVALKYRAEAFEGLGRWTEAVPAYREAMRVRPANKDVKKAYRKALRELTQQEHGDGK</sequence>
<feature type="repeat" description="TPR" evidence="5">
    <location>
        <begin position="1024"/>
        <end position="1057"/>
    </location>
</feature>
<evidence type="ECO:0000259" key="9">
    <source>
        <dbReference type="PROSITE" id="PS50011"/>
    </source>
</evidence>
<dbReference type="InterPro" id="IPR011990">
    <property type="entry name" value="TPR-like_helical_dom_sf"/>
</dbReference>
<evidence type="ECO:0000313" key="10">
    <source>
        <dbReference type="EMBL" id="PRQ07928.1"/>
    </source>
</evidence>
<dbReference type="Proteomes" id="UP000238823">
    <property type="component" value="Unassembled WGS sequence"/>
</dbReference>
<organism evidence="10 11">
    <name type="scientific">Enhygromyxa salina</name>
    <dbReference type="NCBI Taxonomy" id="215803"/>
    <lineage>
        <taxon>Bacteria</taxon>
        <taxon>Pseudomonadati</taxon>
        <taxon>Myxococcota</taxon>
        <taxon>Polyangia</taxon>
        <taxon>Nannocystales</taxon>
        <taxon>Nannocystaceae</taxon>
        <taxon>Enhygromyxa</taxon>
    </lineage>
</organism>
<evidence type="ECO:0000256" key="2">
    <source>
        <dbReference type="ARBA" id="ARBA00022741"/>
    </source>
</evidence>
<feature type="domain" description="Protein kinase" evidence="9">
    <location>
        <begin position="43"/>
        <end position="317"/>
    </location>
</feature>
<proteinExistence type="predicted"/>
<dbReference type="SUPFAM" id="SSF48452">
    <property type="entry name" value="TPR-like"/>
    <property type="match status" value="1"/>
</dbReference>
<dbReference type="InterPro" id="IPR017441">
    <property type="entry name" value="Protein_kinase_ATP_BS"/>
</dbReference>
<evidence type="ECO:0000256" key="8">
    <source>
        <dbReference type="SAM" id="SignalP"/>
    </source>
</evidence>
<feature type="compositionally biased region" description="Low complexity" evidence="7">
    <location>
        <begin position="847"/>
        <end position="861"/>
    </location>
</feature>
<dbReference type="Gene3D" id="3.30.200.20">
    <property type="entry name" value="Phosphorylase Kinase, domain 1"/>
    <property type="match status" value="2"/>
</dbReference>
<accession>A0A2S9YS64</accession>
<dbReference type="Pfam" id="PF00069">
    <property type="entry name" value="Pkinase"/>
    <property type="match status" value="2"/>
</dbReference>
<dbReference type="InterPro" id="IPR019734">
    <property type="entry name" value="TPR_rpt"/>
</dbReference>